<gene>
    <name evidence="2" type="ORF">MHYMCMPASI_00555</name>
</gene>
<feature type="compositionally biased region" description="Basic and acidic residues" evidence="1">
    <location>
        <begin position="253"/>
        <end position="264"/>
    </location>
</feature>
<dbReference type="InterPro" id="IPR038765">
    <property type="entry name" value="Papain-like_cys_pep_sf"/>
</dbReference>
<dbReference type="Proteomes" id="UP000837675">
    <property type="component" value="Unassembled WGS sequence"/>
</dbReference>
<keyword evidence="3" id="KW-1185">Reference proteome</keyword>
<dbReference type="EMBL" id="CAJVAF010000259">
    <property type="protein sequence ID" value="CAG7592364.1"/>
    <property type="molecule type" value="Genomic_DNA"/>
</dbReference>
<feature type="compositionally biased region" description="Polar residues" evidence="1">
    <location>
        <begin position="240"/>
        <end position="252"/>
    </location>
</feature>
<sequence>MFSDLAWNKRAFNSSMLEKFIKNLDYFNRSTLAPEKTGPFIFGMQENGIRVLVAKPSTDLAEGVHSAIDIAMAGNNPLKKQLEQVKEYINNENTRPLKFVIPIAQSRSYFFSLFQRRHWTMLELYVPDQANNIRAHHYDSKGWFASFLYSLEPIRQAIAEVFTENNIEMKTSYLCHQSVIDNTNCGRFVISYINCKASKPSIDIEKNFNYESVQENYTTIHEIVTHNVKTIVRQAAAREINSTSTEQRTQSTDFRKKLNQENKPEISLNRR</sequence>
<name>A0A8S4BW69_9ACAR</name>
<evidence type="ECO:0000313" key="3">
    <source>
        <dbReference type="Proteomes" id="UP000837675"/>
    </source>
</evidence>
<feature type="region of interest" description="Disordered" evidence="1">
    <location>
        <begin position="239"/>
        <end position="271"/>
    </location>
</feature>
<proteinExistence type="predicted"/>
<protein>
    <recommendedName>
        <fullName evidence="4">Ubiquitin-like protease family profile domain-containing protein</fullName>
    </recommendedName>
</protein>
<comment type="caution">
    <text evidence="2">The sequence shown here is derived from an EMBL/GenBank/DDBJ whole genome shotgun (WGS) entry which is preliminary data.</text>
</comment>
<dbReference type="Gene3D" id="3.40.395.10">
    <property type="entry name" value="Adenoviral Proteinase, Chain A"/>
    <property type="match status" value="1"/>
</dbReference>
<evidence type="ECO:0000313" key="2">
    <source>
        <dbReference type="EMBL" id="CAG7592364.1"/>
    </source>
</evidence>
<evidence type="ECO:0008006" key="4">
    <source>
        <dbReference type="Google" id="ProtNLM"/>
    </source>
</evidence>
<reference evidence="2" key="1">
    <citation type="submission" date="2021-06" db="EMBL/GenBank/DDBJ databases">
        <authorList>
            <person name="Nardi T."/>
            <person name="Nardi T."/>
        </authorList>
    </citation>
    <scope>NUCLEOTIDE SEQUENCE</scope>
</reference>
<accession>A0A8S4BW69</accession>
<dbReference type="AlphaFoldDB" id="A0A8S4BW69"/>
<dbReference type="SUPFAM" id="SSF54001">
    <property type="entry name" value="Cysteine proteinases"/>
    <property type="match status" value="1"/>
</dbReference>
<evidence type="ECO:0000256" key="1">
    <source>
        <dbReference type="SAM" id="MobiDB-lite"/>
    </source>
</evidence>
<organism evidence="2 3">
    <name type="scientific">Hyalomma marginatum</name>
    <dbReference type="NCBI Taxonomy" id="34627"/>
    <lineage>
        <taxon>Eukaryota</taxon>
        <taxon>Metazoa</taxon>
        <taxon>Ecdysozoa</taxon>
        <taxon>Arthropoda</taxon>
        <taxon>Chelicerata</taxon>
        <taxon>Arachnida</taxon>
        <taxon>Acari</taxon>
        <taxon>Parasitiformes</taxon>
        <taxon>Ixodida</taxon>
        <taxon>Ixodoidea</taxon>
        <taxon>Ixodidae</taxon>
        <taxon>Hyalomminae</taxon>
        <taxon>Hyalomma</taxon>
    </lineage>
</organism>